<dbReference type="InterPro" id="IPR045339">
    <property type="entry name" value="DUF6534"/>
</dbReference>
<dbReference type="InParanoid" id="A8NR15"/>
<evidence type="ECO:0000313" key="5">
    <source>
        <dbReference type="Proteomes" id="UP000001861"/>
    </source>
</evidence>
<feature type="compositionally biased region" description="Polar residues" evidence="1">
    <location>
        <begin position="334"/>
        <end position="353"/>
    </location>
</feature>
<accession>A8NR15</accession>
<organism evidence="4 5">
    <name type="scientific">Coprinopsis cinerea (strain Okayama-7 / 130 / ATCC MYA-4618 / FGSC 9003)</name>
    <name type="common">Inky cap fungus</name>
    <name type="synonym">Hormographiella aspergillata</name>
    <dbReference type="NCBI Taxonomy" id="240176"/>
    <lineage>
        <taxon>Eukaryota</taxon>
        <taxon>Fungi</taxon>
        <taxon>Dikarya</taxon>
        <taxon>Basidiomycota</taxon>
        <taxon>Agaricomycotina</taxon>
        <taxon>Agaricomycetes</taxon>
        <taxon>Agaricomycetidae</taxon>
        <taxon>Agaricales</taxon>
        <taxon>Agaricineae</taxon>
        <taxon>Psathyrellaceae</taxon>
        <taxon>Coprinopsis</taxon>
    </lineage>
</organism>
<feature type="transmembrane region" description="Helical" evidence="2">
    <location>
        <begin position="197"/>
        <end position="219"/>
    </location>
</feature>
<evidence type="ECO:0000256" key="2">
    <source>
        <dbReference type="SAM" id="Phobius"/>
    </source>
</evidence>
<feature type="region of interest" description="Disordered" evidence="1">
    <location>
        <begin position="281"/>
        <end position="361"/>
    </location>
</feature>
<evidence type="ECO:0000256" key="1">
    <source>
        <dbReference type="SAM" id="MobiDB-lite"/>
    </source>
</evidence>
<feature type="transmembrane region" description="Helical" evidence="2">
    <location>
        <begin position="225"/>
        <end position="247"/>
    </location>
</feature>
<dbReference type="VEuPathDB" id="FungiDB:CC1G_03382"/>
<dbReference type="Proteomes" id="UP000001861">
    <property type="component" value="Unassembled WGS sequence"/>
</dbReference>
<comment type="caution">
    <text evidence="4">The sequence shown here is derived from an EMBL/GenBank/DDBJ whole genome shotgun (WGS) entry which is preliminary data.</text>
</comment>
<dbReference type="RefSeq" id="XP_001835600.2">
    <property type="nucleotide sequence ID" value="XM_001835548.2"/>
</dbReference>
<evidence type="ECO:0000313" key="4">
    <source>
        <dbReference type="EMBL" id="EAU86171.2"/>
    </source>
</evidence>
<gene>
    <name evidence="4" type="ORF">CC1G_03382</name>
</gene>
<feature type="compositionally biased region" description="Basic and acidic residues" evidence="1">
    <location>
        <begin position="303"/>
        <end position="326"/>
    </location>
</feature>
<sequence length="361" mass="39651">MFCDYFRTKSSKSDGLKIKIPVIFTYIMDIAGTVGTSAIVGGDAAWLASVAPFSDRVDQRSERVRGPMFYDKEILGPHKTLHSMPISPGILPLIGGSRFFLWVSKRSLIRFKLGMSIVLVVFSEFHDRLGERYLNLRFAIACLGLSVLADFSITACLLYALYKPKILSPETRMQVSSGGDYMLDLLTFPGSSLIRQLAVIAVQTGCAPSFVAATCLIILCVIPETLVSTAFSMSIGCVYTCTMLFTLNKRAYLRGMNSWIHTTPYPSPDDLAPHCFQDDEESGSMKFARPPEVHTGAGSNSSWDRRIETSPRDALLRSDSEPETHLESPPSAKLSFSQHSPLYVSASPTSVASRTAPLTHP</sequence>
<dbReference type="GeneID" id="6012133"/>
<dbReference type="EMBL" id="AACS02000008">
    <property type="protein sequence ID" value="EAU86171.2"/>
    <property type="molecule type" value="Genomic_DNA"/>
</dbReference>
<feature type="domain" description="DUF6534" evidence="3">
    <location>
        <begin position="146"/>
        <end position="251"/>
    </location>
</feature>
<evidence type="ECO:0000259" key="3">
    <source>
        <dbReference type="Pfam" id="PF20152"/>
    </source>
</evidence>
<name>A8NR15_COPC7</name>
<keyword evidence="5" id="KW-1185">Reference proteome</keyword>
<dbReference type="KEGG" id="cci:CC1G_03382"/>
<dbReference type="OrthoDB" id="3203775at2759"/>
<keyword evidence="2" id="KW-0812">Transmembrane</keyword>
<feature type="transmembrane region" description="Helical" evidence="2">
    <location>
        <begin position="138"/>
        <end position="162"/>
    </location>
</feature>
<reference evidence="4 5" key="1">
    <citation type="journal article" date="2010" name="Proc. Natl. Acad. Sci. U.S.A.">
        <title>Insights into evolution of multicellular fungi from the assembled chromosomes of the mushroom Coprinopsis cinerea (Coprinus cinereus).</title>
        <authorList>
            <person name="Stajich J.E."/>
            <person name="Wilke S.K."/>
            <person name="Ahren D."/>
            <person name="Au C.H."/>
            <person name="Birren B.W."/>
            <person name="Borodovsky M."/>
            <person name="Burns C."/>
            <person name="Canback B."/>
            <person name="Casselton L.A."/>
            <person name="Cheng C.K."/>
            <person name="Deng J."/>
            <person name="Dietrich F.S."/>
            <person name="Fargo D.C."/>
            <person name="Farman M.L."/>
            <person name="Gathman A.C."/>
            <person name="Goldberg J."/>
            <person name="Guigo R."/>
            <person name="Hoegger P.J."/>
            <person name="Hooker J.B."/>
            <person name="Huggins A."/>
            <person name="James T.Y."/>
            <person name="Kamada T."/>
            <person name="Kilaru S."/>
            <person name="Kodira C."/>
            <person name="Kues U."/>
            <person name="Kupfer D."/>
            <person name="Kwan H.S."/>
            <person name="Lomsadze A."/>
            <person name="Li W."/>
            <person name="Lilly W.W."/>
            <person name="Ma L.J."/>
            <person name="Mackey A.J."/>
            <person name="Manning G."/>
            <person name="Martin F."/>
            <person name="Muraguchi H."/>
            <person name="Natvig D.O."/>
            <person name="Palmerini H."/>
            <person name="Ramesh M.A."/>
            <person name="Rehmeyer C.J."/>
            <person name="Roe B.A."/>
            <person name="Shenoy N."/>
            <person name="Stanke M."/>
            <person name="Ter-Hovhannisyan V."/>
            <person name="Tunlid A."/>
            <person name="Velagapudi R."/>
            <person name="Vision T.J."/>
            <person name="Zeng Q."/>
            <person name="Zolan M.E."/>
            <person name="Pukkila P.J."/>
        </authorList>
    </citation>
    <scope>NUCLEOTIDE SEQUENCE [LARGE SCALE GENOMIC DNA]</scope>
    <source>
        <strain evidence="5">Okayama-7 / 130 / ATCC MYA-4618 / FGSC 9003</strain>
    </source>
</reference>
<dbReference type="AlphaFoldDB" id="A8NR15"/>
<proteinExistence type="predicted"/>
<keyword evidence="2" id="KW-1133">Transmembrane helix</keyword>
<protein>
    <recommendedName>
        <fullName evidence="3">DUF6534 domain-containing protein</fullName>
    </recommendedName>
</protein>
<keyword evidence="2" id="KW-0472">Membrane</keyword>
<dbReference type="Pfam" id="PF20152">
    <property type="entry name" value="DUF6534"/>
    <property type="match status" value="1"/>
</dbReference>
<dbReference type="HOGENOM" id="CLU_767300_0_0_1"/>